<sequence>MEDEPRKLGGVLKLNDEDNADLVILDGLLHFESDGYQLSLVGKSLSTWTYNFEDNPMTIDLNWCNCYVHVHDLPRSKLNLEIATFIGKREPGRRGEPGRGRRALLTRGNEDARKCAHGVDLIEPVPLRAMRVLCWNCQGLGPAWTVLSLLELVHLHCPDLVFLSKTKYKTRRYESIKEKLTYNGVDTASIGKSGGLLMLWRKDIDV</sequence>
<dbReference type="AlphaFoldDB" id="A0AAW2QL75"/>
<dbReference type="PANTHER" id="PTHR35218:SF9">
    <property type="entry name" value="ENDONUCLEASE_EXONUCLEASE_PHOSPHATASE DOMAIN-CONTAINING PROTEIN"/>
    <property type="match status" value="1"/>
</dbReference>
<dbReference type="InterPro" id="IPR036691">
    <property type="entry name" value="Endo/exonu/phosph_ase_sf"/>
</dbReference>
<reference evidence="1" key="1">
    <citation type="submission" date="2020-06" db="EMBL/GenBank/DDBJ databases">
        <authorList>
            <person name="Li T."/>
            <person name="Hu X."/>
            <person name="Zhang T."/>
            <person name="Song X."/>
            <person name="Zhang H."/>
            <person name="Dai N."/>
            <person name="Sheng W."/>
            <person name="Hou X."/>
            <person name="Wei L."/>
        </authorList>
    </citation>
    <scope>NUCLEOTIDE SEQUENCE</scope>
    <source>
        <strain evidence="1">KEN8</strain>
        <tissue evidence="1">Leaf</tissue>
    </source>
</reference>
<proteinExistence type="predicted"/>
<dbReference type="PANTHER" id="PTHR35218">
    <property type="entry name" value="RNASE H DOMAIN-CONTAINING PROTEIN"/>
    <property type="match status" value="1"/>
</dbReference>
<gene>
    <name evidence="1" type="ORF">Scaly_1056800</name>
</gene>
<comment type="caution">
    <text evidence="1">The sequence shown here is derived from an EMBL/GenBank/DDBJ whole genome shotgun (WGS) entry which is preliminary data.</text>
</comment>
<evidence type="ECO:0008006" key="2">
    <source>
        <dbReference type="Google" id="ProtNLM"/>
    </source>
</evidence>
<accession>A0AAW2QL75</accession>
<dbReference type="EMBL" id="JACGWM010000006">
    <property type="protein sequence ID" value="KAL0368379.1"/>
    <property type="molecule type" value="Genomic_DNA"/>
</dbReference>
<name>A0AAW2QL75_9LAMI</name>
<dbReference type="Gene3D" id="3.60.10.10">
    <property type="entry name" value="Endonuclease/exonuclease/phosphatase"/>
    <property type="match status" value="1"/>
</dbReference>
<evidence type="ECO:0000313" key="1">
    <source>
        <dbReference type="EMBL" id="KAL0368379.1"/>
    </source>
</evidence>
<organism evidence="1">
    <name type="scientific">Sesamum calycinum</name>
    <dbReference type="NCBI Taxonomy" id="2727403"/>
    <lineage>
        <taxon>Eukaryota</taxon>
        <taxon>Viridiplantae</taxon>
        <taxon>Streptophyta</taxon>
        <taxon>Embryophyta</taxon>
        <taxon>Tracheophyta</taxon>
        <taxon>Spermatophyta</taxon>
        <taxon>Magnoliopsida</taxon>
        <taxon>eudicotyledons</taxon>
        <taxon>Gunneridae</taxon>
        <taxon>Pentapetalae</taxon>
        <taxon>asterids</taxon>
        <taxon>lamiids</taxon>
        <taxon>Lamiales</taxon>
        <taxon>Pedaliaceae</taxon>
        <taxon>Sesamum</taxon>
    </lineage>
</organism>
<reference evidence="1" key="2">
    <citation type="journal article" date="2024" name="Plant">
        <title>Genomic evolution and insights into agronomic trait innovations of Sesamum species.</title>
        <authorList>
            <person name="Miao H."/>
            <person name="Wang L."/>
            <person name="Qu L."/>
            <person name="Liu H."/>
            <person name="Sun Y."/>
            <person name="Le M."/>
            <person name="Wang Q."/>
            <person name="Wei S."/>
            <person name="Zheng Y."/>
            <person name="Lin W."/>
            <person name="Duan Y."/>
            <person name="Cao H."/>
            <person name="Xiong S."/>
            <person name="Wang X."/>
            <person name="Wei L."/>
            <person name="Li C."/>
            <person name="Ma Q."/>
            <person name="Ju M."/>
            <person name="Zhao R."/>
            <person name="Li G."/>
            <person name="Mu C."/>
            <person name="Tian Q."/>
            <person name="Mei H."/>
            <person name="Zhang T."/>
            <person name="Gao T."/>
            <person name="Zhang H."/>
        </authorList>
    </citation>
    <scope>NUCLEOTIDE SEQUENCE</scope>
    <source>
        <strain evidence="1">KEN8</strain>
    </source>
</reference>
<dbReference type="SUPFAM" id="SSF56219">
    <property type="entry name" value="DNase I-like"/>
    <property type="match status" value="1"/>
</dbReference>
<protein>
    <recommendedName>
        <fullName evidence="2">Endonuclease/exonuclease/phosphatase domain-containing protein</fullName>
    </recommendedName>
</protein>